<name>A0ABS4EEE3_9FIRM</name>
<dbReference type="SMART" id="SM00245">
    <property type="entry name" value="TSPc"/>
    <property type="match status" value="1"/>
</dbReference>
<dbReference type="Proteomes" id="UP000767291">
    <property type="component" value="Unassembled WGS sequence"/>
</dbReference>
<dbReference type="RefSeq" id="WP_209457635.1">
    <property type="nucleotide sequence ID" value="NZ_BAAACS010000005.1"/>
</dbReference>
<comment type="caution">
    <text evidence="7">The sequence shown here is derived from an EMBL/GenBank/DDBJ whole genome shotgun (WGS) entry which is preliminary data.</text>
</comment>
<dbReference type="Pfam" id="PF03572">
    <property type="entry name" value="Peptidase_S41"/>
    <property type="match status" value="1"/>
</dbReference>
<dbReference type="PANTHER" id="PTHR32060:SF30">
    <property type="entry name" value="CARBOXY-TERMINAL PROCESSING PROTEASE CTPA"/>
    <property type="match status" value="1"/>
</dbReference>
<dbReference type="InterPro" id="IPR036034">
    <property type="entry name" value="PDZ_sf"/>
</dbReference>
<comment type="similarity">
    <text evidence="1 5">Belongs to the peptidase S41A family.</text>
</comment>
<dbReference type="SUPFAM" id="SSF52096">
    <property type="entry name" value="ClpP/crotonase"/>
    <property type="match status" value="1"/>
</dbReference>
<dbReference type="InterPro" id="IPR041489">
    <property type="entry name" value="PDZ_6"/>
</dbReference>
<evidence type="ECO:0000256" key="3">
    <source>
        <dbReference type="ARBA" id="ARBA00022801"/>
    </source>
</evidence>
<dbReference type="EC" id="3.4.21.102" evidence="7"/>
<dbReference type="NCBIfam" id="TIGR00225">
    <property type="entry name" value="prc"/>
    <property type="match status" value="1"/>
</dbReference>
<dbReference type="InterPro" id="IPR001478">
    <property type="entry name" value="PDZ"/>
</dbReference>
<dbReference type="InterPro" id="IPR055210">
    <property type="entry name" value="CtpA/B_N"/>
</dbReference>
<evidence type="ECO:0000256" key="1">
    <source>
        <dbReference type="ARBA" id="ARBA00009179"/>
    </source>
</evidence>
<evidence type="ECO:0000259" key="6">
    <source>
        <dbReference type="PROSITE" id="PS50106"/>
    </source>
</evidence>
<dbReference type="InterPro" id="IPR005151">
    <property type="entry name" value="Tail-specific_protease"/>
</dbReference>
<evidence type="ECO:0000313" key="8">
    <source>
        <dbReference type="Proteomes" id="UP000767291"/>
    </source>
</evidence>
<dbReference type="GO" id="GO:0004252">
    <property type="term" value="F:serine-type endopeptidase activity"/>
    <property type="evidence" value="ECO:0007669"/>
    <property type="project" value="UniProtKB-EC"/>
</dbReference>
<evidence type="ECO:0000256" key="4">
    <source>
        <dbReference type="ARBA" id="ARBA00022825"/>
    </source>
</evidence>
<dbReference type="CDD" id="cd07560">
    <property type="entry name" value="Peptidase_S41_CPP"/>
    <property type="match status" value="1"/>
</dbReference>
<organism evidence="7 8">
    <name type="scientific">Metaclostridioides mangenotii</name>
    <dbReference type="NCBI Taxonomy" id="1540"/>
    <lineage>
        <taxon>Bacteria</taxon>
        <taxon>Bacillati</taxon>
        <taxon>Bacillota</taxon>
        <taxon>Clostridia</taxon>
        <taxon>Peptostreptococcales</taxon>
        <taxon>Peptostreptococcaceae</taxon>
        <taxon>Metaclostridioides</taxon>
    </lineage>
</organism>
<dbReference type="InterPro" id="IPR029045">
    <property type="entry name" value="ClpP/crotonase-like_dom_sf"/>
</dbReference>
<keyword evidence="8" id="KW-1185">Reference proteome</keyword>
<evidence type="ECO:0000256" key="2">
    <source>
        <dbReference type="ARBA" id="ARBA00022670"/>
    </source>
</evidence>
<keyword evidence="4 5" id="KW-0720">Serine protease</keyword>
<protein>
    <submittedName>
        <fullName evidence="7">Carboxyl-terminal processing protease</fullName>
        <ecNumber evidence="7">3.4.21.102</ecNumber>
    </submittedName>
</protein>
<dbReference type="Pfam" id="PF17820">
    <property type="entry name" value="PDZ_6"/>
    <property type="match status" value="1"/>
</dbReference>
<dbReference type="SMART" id="SM00228">
    <property type="entry name" value="PDZ"/>
    <property type="match status" value="1"/>
</dbReference>
<dbReference type="EMBL" id="JAGGJX010000008">
    <property type="protein sequence ID" value="MBP1856304.1"/>
    <property type="molecule type" value="Genomic_DNA"/>
</dbReference>
<dbReference type="Pfam" id="PF22694">
    <property type="entry name" value="CtpB_N-like"/>
    <property type="match status" value="1"/>
</dbReference>
<evidence type="ECO:0000313" key="7">
    <source>
        <dbReference type="EMBL" id="MBP1856304.1"/>
    </source>
</evidence>
<feature type="domain" description="PDZ" evidence="6">
    <location>
        <begin position="94"/>
        <end position="176"/>
    </location>
</feature>
<proteinExistence type="inferred from homology"/>
<dbReference type="InterPro" id="IPR004447">
    <property type="entry name" value="Peptidase_S41A"/>
</dbReference>
<reference evidence="7 8" key="1">
    <citation type="submission" date="2021-03" db="EMBL/GenBank/DDBJ databases">
        <title>Genomic Encyclopedia of Type Strains, Phase IV (KMG-IV): sequencing the most valuable type-strain genomes for metagenomic binning, comparative biology and taxonomic classification.</title>
        <authorList>
            <person name="Goeker M."/>
        </authorList>
    </citation>
    <scope>NUCLEOTIDE SEQUENCE [LARGE SCALE GENOMIC DNA]</scope>
    <source>
        <strain evidence="7 8">DSM 1289</strain>
    </source>
</reference>
<accession>A0ABS4EEE3</accession>
<dbReference type="CDD" id="cd06782">
    <property type="entry name" value="cpPDZ_CPP-like"/>
    <property type="match status" value="1"/>
</dbReference>
<gene>
    <name evidence="7" type="ORF">J2Z43_002756</name>
</gene>
<dbReference type="SUPFAM" id="SSF50156">
    <property type="entry name" value="PDZ domain-like"/>
    <property type="match status" value="1"/>
</dbReference>
<dbReference type="Gene3D" id="2.30.42.10">
    <property type="match status" value="1"/>
</dbReference>
<dbReference type="PROSITE" id="PS50106">
    <property type="entry name" value="PDZ"/>
    <property type="match status" value="1"/>
</dbReference>
<keyword evidence="2 5" id="KW-0645">Protease</keyword>
<sequence length="382" mass="42120">MISKKKALLISIVLVVLTALTTSTVTLALGDKVMIARDTYEQYKKYNKLIALESLIKEDYYKKPKDEKLVEGAMKGLFAGTEDRYSTYYTKSEMDRLIEENKGSYVGVGMYIGSTEEGELTVIPMDGSPAKKSGIKEGDILVKVSGKLVSAKNSDEAVSLIKGKEGTTVDLVVKRDGKERKINIERKEIVEHTIESKVVGDNLGYIKIKQFIDTTYDDFEKDLKKLKEKNIKGLVIDVRSNPGGNLAIVSEVADSLIGEGTIVYTKDNKGNTEYLKSDKRKLDLPIVVLTNGESASASEILTAAIIDNKAGISVGTKTFGKGLVQSVKTLKDGSGYKLTTAQYFTPNGEYINEKGIKPTIEEKDEKKQLDVAIKWIQEEISK</sequence>
<dbReference type="Gene3D" id="3.30.750.44">
    <property type="match status" value="1"/>
</dbReference>
<keyword evidence="3 5" id="KW-0378">Hydrolase</keyword>
<dbReference type="GO" id="GO:0006508">
    <property type="term" value="P:proteolysis"/>
    <property type="evidence" value="ECO:0007669"/>
    <property type="project" value="UniProtKB-KW"/>
</dbReference>
<evidence type="ECO:0000256" key="5">
    <source>
        <dbReference type="RuleBase" id="RU004404"/>
    </source>
</evidence>
<dbReference type="Gene3D" id="3.90.226.10">
    <property type="entry name" value="2-enoyl-CoA Hydratase, Chain A, domain 1"/>
    <property type="match status" value="1"/>
</dbReference>
<dbReference type="PANTHER" id="PTHR32060">
    <property type="entry name" value="TAIL-SPECIFIC PROTEASE"/>
    <property type="match status" value="1"/>
</dbReference>